<dbReference type="Proteomes" id="UP000502117">
    <property type="component" value="Chromosome"/>
</dbReference>
<name>A0A6G7LP95_9GAMM</name>
<dbReference type="KEGG" id="schk:GII14_04975"/>
<dbReference type="AlphaFoldDB" id="A0A6G7LP95"/>
<evidence type="ECO:0000313" key="1">
    <source>
        <dbReference type="EMBL" id="QIJ03602.1"/>
    </source>
</evidence>
<dbReference type="RefSeq" id="WP_165564564.1">
    <property type="nucleotide sequence ID" value="NZ_CP045857.1"/>
</dbReference>
<accession>A0A6G7LP95</accession>
<gene>
    <name evidence="1" type="ORF">GII14_04975</name>
</gene>
<protein>
    <submittedName>
        <fullName evidence="1">Uncharacterized protein</fullName>
    </submittedName>
</protein>
<dbReference type="EMBL" id="CP045857">
    <property type="protein sequence ID" value="QIJ03602.1"/>
    <property type="molecule type" value="Genomic_DNA"/>
</dbReference>
<organism evidence="1 2">
    <name type="scientific">Shewanella chilikensis</name>
    <dbReference type="NCBI Taxonomy" id="558541"/>
    <lineage>
        <taxon>Bacteria</taxon>
        <taxon>Pseudomonadati</taxon>
        <taxon>Pseudomonadota</taxon>
        <taxon>Gammaproteobacteria</taxon>
        <taxon>Alteromonadales</taxon>
        <taxon>Shewanellaceae</taxon>
        <taxon>Shewanella</taxon>
    </lineage>
</organism>
<reference evidence="1 2" key="1">
    <citation type="submission" date="2019-11" db="EMBL/GenBank/DDBJ databases">
        <title>Complete Genome Sequence of Shewanella chilikensis Strain DC57, Isolated from Corroded Seal Rings at a floating production facility in Australia.</title>
        <authorList>
            <person name="Salgar-Chaparro S.J."/>
            <person name="Castillo-Villamizar G.A."/>
            <person name="Poehlein A."/>
            <person name="Daniel R."/>
            <person name="Machuca L."/>
        </authorList>
    </citation>
    <scope>NUCLEOTIDE SEQUENCE [LARGE SCALE GENOMIC DNA]</scope>
    <source>
        <strain evidence="1 2">DC57</strain>
    </source>
</reference>
<sequence>MVIKKKDLTVDSVFSVEVPGYGYILAQLRDDHCMDFFDNLKDVDDWYGEDLNEREILFTIVVASHRLLKLFKSNVTSVVKVNTRPRCLIALRFSEELRATTKMPGLSLVKHDPVYNPNNKNVLIPLLDPVLHKEILYSYEYWGMHGNPKEILERITCYYETGVNFDKSKMILYPELAPPPKEYRKVSYSPNCFDDSL</sequence>
<evidence type="ECO:0000313" key="2">
    <source>
        <dbReference type="Proteomes" id="UP000502117"/>
    </source>
</evidence>
<proteinExistence type="predicted"/>